<evidence type="ECO:0000256" key="7">
    <source>
        <dbReference type="ARBA" id="ARBA00057269"/>
    </source>
</evidence>
<dbReference type="GO" id="GO:0005886">
    <property type="term" value="C:plasma membrane"/>
    <property type="evidence" value="ECO:0007669"/>
    <property type="project" value="TreeGrafter"/>
</dbReference>
<keyword evidence="6 11" id="KW-0472">Membrane</keyword>
<evidence type="ECO:0000256" key="4">
    <source>
        <dbReference type="ARBA" id="ARBA00022692"/>
    </source>
</evidence>
<dbReference type="FunFam" id="1.20.1720.10:FF:000014">
    <property type="entry name" value="MFS drug transporter, putative"/>
    <property type="match status" value="1"/>
</dbReference>
<dbReference type="InterPro" id="IPR020846">
    <property type="entry name" value="MFS_dom"/>
</dbReference>
<gene>
    <name evidence="13" type="ORF">VM1G_05734</name>
</gene>
<feature type="transmembrane region" description="Helical" evidence="11">
    <location>
        <begin position="264"/>
        <end position="287"/>
    </location>
</feature>
<dbReference type="PRINTS" id="PR01036">
    <property type="entry name" value="TCRTETB"/>
</dbReference>
<dbReference type="PANTHER" id="PTHR23501">
    <property type="entry name" value="MAJOR FACILITATOR SUPERFAMILY"/>
    <property type="match status" value="1"/>
</dbReference>
<feature type="transmembrane region" description="Helical" evidence="11">
    <location>
        <begin position="148"/>
        <end position="167"/>
    </location>
</feature>
<accession>A0A194W3B7</accession>
<feature type="transmembrane region" description="Helical" evidence="11">
    <location>
        <begin position="413"/>
        <end position="431"/>
    </location>
</feature>
<name>A0A194W3B7_CYTMA</name>
<feature type="compositionally biased region" description="Polar residues" evidence="10">
    <location>
        <begin position="18"/>
        <end position="40"/>
    </location>
</feature>
<dbReference type="EMBL" id="CM003103">
    <property type="protein sequence ID" value="KUI70535.1"/>
    <property type="molecule type" value="Genomic_DNA"/>
</dbReference>
<evidence type="ECO:0000256" key="5">
    <source>
        <dbReference type="ARBA" id="ARBA00022989"/>
    </source>
</evidence>
<dbReference type="Gene3D" id="1.20.1720.10">
    <property type="entry name" value="Multidrug resistance protein D"/>
    <property type="match status" value="1"/>
</dbReference>
<evidence type="ECO:0000256" key="8">
    <source>
        <dbReference type="ARBA" id="ARBA00069956"/>
    </source>
</evidence>
<feature type="region of interest" description="Disordered" evidence="10">
    <location>
        <begin position="621"/>
        <end position="672"/>
    </location>
</feature>
<dbReference type="AlphaFoldDB" id="A0A194W3B7"/>
<dbReference type="SMR" id="A0A194W3B7"/>
<keyword evidence="4 11" id="KW-0812">Transmembrane</keyword>
<dbReference type="FunFam" id="1.20.1250.20:FF:000196">
    <property type="entry name" value="MFS toxin efflux pump (AflT)"/>
    <property type="match status" value="1"/>
</dbReference>
<feature type="transmembrane region" description="Helical" evidence="11">
    <location>
        <begin position="211"/>
        <end position="229"/>
    </location>
</feature>
<dbReference type="InterPro" id="IPR036259">
    <property type="entry name" value="MFS_trans_sf"/>
</dbReference>
<evidence type="ECO:0000256" key="9">
    <source>
        <dbReference type="ARBA" id="ARBA00083178"/>
    </source>
</evidence>
<dbReference type="Pfam" id="PF07690">
    <property type="entry name" value="MFS_1"/>
    <property type="match status" value="1"/>
</dbReference>
<feature type="transmembrane region" description="Helical" evidence="11">
    <location>
        <begin position="438"/>
        <end position="456"/>
    </location>
</feature>
<feature type="domain" description="Major facilitator superfamily (MFS) profile" evidence="12">
    <location>
        <begin position="114"/>
        <end position="604"/>
    </location>
</feature>
<evidence type="ECO:0000256" key="2">
    <source>
        <dbReference type="ARBA" id="ARBA00007520"/>
    </source>
</evidence>
<dbReference type="PROSITE" id="PS50850">
    <property type="entry name" value="MFS"/>
    <property type="match status" value="1"/>
</dbReference>
<dbReference type="SUPFAM" id="SSF103473">
    <property type="entry name" value="MFS general substrate transporter"/>
    <property type="match status" value="2"/>
</dbReference>
<feature type="transmembrane region" description="Helical" evidence="11">
    <location>
        <begin position="113"/>
        <end position="136"/>
    </location>
</feature>
<dbReference type="Proteomes" id="UP000078559">
    <property type="component" value="Chromosome 6"/>
</dbReference>
<feature type="transmembrane region" description="Helical" evidence="11">
    <location>
        <begin position="236"/>
        <end position="258"/>
    </location>
</feature>
<dbReference type="OrthoDB" id="10021397at2759"/>
<evidence type="ECO:0000259" key="12">
    <source>
        <dbReference type="PROSITE" id="PS50850"/>
    </source>
</evidence>
<keyword evidence="5 11" id="KW-1133">Transmembrane helix</keyword>
<dbReference type="GO" id="GO:0005774">
    <property type="term" value="C:vacuolar membrane"/>
    <property type="evidence" value="ECO:0007669"/>
    <property type="project" value="UniProtKB-SubCell"/>
</dbReference>
<evidence type="ECO:0000256" key="1">
    <source>
        <dbReference type="ARBA" id="ARBA00004128"/>
    </source>
</evidence>
<sequence length="672" mass="70777">MAMRSSSRSGSVGDAKSPPTTSSGESLASNNFPSLQNQDPAANATRHDELGNTEGTVTMSNADSNSNAVEITASPQEVPDSAAVVAAAAATQGQNDNTVDPPEARRSKLQTTLIMISLCSAVFLSALDTTIVTVAVPTISDDFNSTAGYTWIGSAYLLANAAAAPSWGKLSDIWGRKPVILSAVGVFWIGSLLAGVSVNMAMLIVGRTVQGIGGGGIMTLCNICISDLFSMRKRGMYMGIVSLVWAVAGGFGPVLGGVFTTKTTWRWCFYINLPISGCAMAILAFSLKLHNPRTGVREGLAAVDWLGALMVVGATLMVLLGLELGGVTYPWNSPTVICLIVFGVVVACLFLVVETYVAKFPVIPLRIFKQPSNIAVLGLNACHGFVFISASYYLPLYFQGVLGASPLMSGVYILPYTFIMGACSAVVGVTIKKTGKYLPPIIAGFVMMTLGYGLFIDLDSYANWPKVILYQLILGMGVGPNFLAPLVALQTTVQPRDIASATSTYGFTRQLATSMSVVIGGVIFQNGMQKQYPTLLRELGPDVASLLTGSNAASSVNAVTALPEPQRAIAQMAYFKALRTMFIFYVAFAGLGIVLSFFVGSRKLSNQHVEHKTGLKTLQQVRTPIEDEEKTSLGAEPAAGGVREENGTGESRGAGVAAAPRGDSEKISEGAK</sequence>
<keyword evidence="3" id="KW-0813">Transport</keyword>
<dbReference type="PANTHER" id="PTHR23501:SF102">
    <property type="entry name" value="DRUG TRANSPORTER, PUTATIVE (AFU_ORTHOLOGUE AFUA_3G08530)-RELATED"/>
    <property type="match status" value="1"/>
</dbReference>
<feature type="region of interest" description="Disordered" evidence="10">
    <location>
        <begin position="1"/>
        <end position="62"/>
    </location>
</feature>
<feature type="transmembrane region" description="Helical" evidence="11">
    <location>
        <begin position="334"/>
        <end position="353"/>
    </location>
</feature>
<comment type="subcellular location">
    <subcellularLocation>
        <location evidence="1">Vacuole membrane</location>
        <topology evidence="1">Multi-pass membrane protein</topology>
    </subcellularLocation>
</comment>
<evidence type="ECO:0000256" key="11">
    <source>
        <dbReference type="SAM" id="Phobius"/>
    </source>
</evidence>
<reference evidence="13" key="1">
    <citation type="submission" date="2014-12" db="EMBL/GenBank/DDBJ databases">
        <title>Genome Sequence of Valsa Canker Pathogens Uncovers a Specific Adaption of Colonization on Woody Bark.</title>
        <authorList>
            <person name="Yin Z."/>
            <person name="Liu H."/>
            <person name="Gao X."/>
            <person name="Li Z."/>
            <person name="Song N."/>
            <person name="Ke X."/>
            <person name="Dai Q."/>
            <person name="Wu Y."/>
            <person name="Sun Y."/>
            <person name="Xu J.-R."/>
            <person name="Kang Z.K."/>
            <person name="Wang L."/>
            <person name="Huang L."/>
        </authorList>
    </citation>
    <scope>NUCLEOTIDE SEQUENCE [LARGE SCALE GENOMIC DNA]</scope>
    <source>
        <strain evidence="13">03-8</strain>
    </source>
</reference>
<comment type="function">
    <text evidence="7">Efflux pump; part of the gene cluster that mediates the biosynthesis of dothistromin (DOTH), a polyketide toxin very similar in structure to the aflatoxin precursor, versicolorin B. One function of dotC may be to transport early-stage dothistromin biosynthetic intermediates from the cytoplasm into vacuoles, thereby affecting the rate of dothistromin production.</text>
</comment>
<comment type="similarity">
    <text evidence="2">Belongs to the major facilitator superfamily. TCR/Tet family.</text>
</comment>
<evidence type="ECO:0000313" key="13">
    <source>
        <dbReference type="EMBL" id="KUI70535.1"/>
    </source>
</evidence>
<keyword evidence="14" id="KW-1185">Reference proteome</keyword>
<feature type="transmembrane region" description="Helical" evidence="11">
    <location>
        <begin position="468"/>
        <end position="489"/>
    </location>
</feature>
<feature type="transmembrane region" description="Helical" evidence="11">
    <location>
        <begin position="179"/>
        <end position="205"/>
    </location>
</feature>
<protein>
    <recommendedName>
        <fullName evidence="8">Efflux pump dotC</fullName>
    </recommendedName>
    <alternativeName>
        <fullName evidence="9">Dothistromin biosynthesis protein C</fullName>
    </alternativeName>
</protein>
<feature type="compositionally biased region" description="Polar residues" evidence="10">
    <location>
        <begin position="53"/>
        <end position="62"/>
    </location>
</feature>
<dbReference type="Gene3D" id="1.20.1250.20">
    <property type="entry name" value="MFS general substrate transporter like domains"/>
    <property type="match status" value="1"/>
</dbReference>
<dbReference type="InterPro" id="IPR011701">
    <property type="entry name" value="MFS"/>
</dbReference>
<evidence type="ECO:0000256" key="10">
    <source>
        <dbReference type="SAM" id="MobiDB-lite"/>
    </source>
</evidence>
<evidence type="ECO:0000313" key="14">
    <source>
        <dbReference type="Proteomes" id="UP000078559"/>
    </source>
</evidence>
<proteinExistence type="inferred from homology"/>
<organism evidence="13 14">
    <name type="scientific">Cytospora mali</name>
    <name type="common">Apple Valsa canker fungus</name>
    <name type="synonym">Valsa mali</name>
    <dbReference type="NCBI Taxonomy" id="578113"/>
    <lineage>
        <taxon>Eukaryota</taxon>
        <taxon>Fungi</taxon>
        <taxon>Dikarya</taxon>
        <taxon>Ascomycota</taxon>
        <taxon>Pezizomycotina</taxon>
        <taxon>Sordariomycetes</taxon>
        <taxon>Sordariomycetidae</taxon>
        <taxon>Diaporthales</taxon>
        <taxon>Cytosporaceae</taxon>
        <taxon>Cytospora</taxon>
    </lineage>
</organism>
<evidence type="ECO:0000256" key="3">
    <source>
        <dbReference type="ARBA" id="ARBA00022448"/>
    </source>
</evidence>
<feature type="transmembrane region" description="Helical" evidence="11">
    <location>
        <begin position="582"/>
        <end position="600"/>
    </location>
</feature>
<evidence type="ECO:0000256" key="6">
    <source>
        <dbReference type="ARBA" id="ARBA00023136"/>
    </source>
</evidence>
<feature type="compositionally biased region" description="Polar residues" evidence="10">
    <location>
        <begin position="1"/>
        <end position="10"/>
    </location>
</feature>
<feature type="transmembrane region" description="Helical" evidence="11">
    <location>
        <begin position="299"/>
        <end position="322"/>
    </location>
</feature>
<dbReference type="GO" id="GO:0022857">
    <property type="term" value="F:transmembrane transporter activity"/>
    <property type="evidence" value="ECO:0007669"/>
    <property type="project" value="InterPro"/>
</dbReference>
<dbReference type="CDD" id="cd17502">
    <property type="entry name" value="MFS_Azr1_MDR_like"/>
    <property type="match status" value="1"/>
</dbReference>
<feature type="compositionally biased region" description="Basic and acidic residues" evidence="10">
    <location>
        <begin position="662"/>
        <end position="672"/>
    </location>
</feature>
<feature type="transmembrane region" description="Helical" evidence="11">
    <location>
        <begin position="374"/>
        <end position="393"/>
    </location>
</feature>